<dbReference type="Pfam" id="PF16124">
    <property type="entry name" value="RecQ_Zn_bind"/>
    <property type="match status" value="1"/>
</dbReference>
<organism evidence="4 5">
    <name type="scientific">Salibacterium salarium</name>
    <dbReference type="NCBI Taxonomy" id="284579"/>
    <lineage>
        <taxon>Bacteria</taxon>
        <taxon>Bacillati</taxon>
        <taxon>Bacillota</taxon>
        <taxon>Bacilli</taxon>
        <taxon>Bacillales</taxon>
        <taxon>Bacillaceae</taxon>
    </lineage>
</organism>
<dbReference type="RefSeq" id="WP_125555534.1">
    <property type="nucleotide sequence ID" value="NZ_RBVX01000006.1"/>
</dbReference>
<dbReference type="GO" id="GO:0030894">
    <property type="term" value="C:replisome"/>
    <property type="evidence" value="ECO:0007669"/>
    <property type="project" value="TreeGrafter"/>
</dbReference>
<dbReference type="SMART" id="SM00490">
    <property type="entry name" value="HELICc"/>
    <property type="match status" value="1"/>
</dbReference>
<gene>
    <name evidence="4" type="ORF">D7Z54_09195</name>
</gene>
<evidence type="ECO:0000313" key="5">
    <source>
        <dbReference type="Proteomes" id="UP000275076"/>
    </source>
</evidence>
<keyword evidence="4" id="KW-0067">ATP-binding</keyword>
<dbReference type="AlphaFoldDB" id="A0A428N5T0"/>
<dbReference type="SUPFAM" id="SSF52540">
    <property type="entry name" value="P-loop containing nucleoside triphosphate hydrolases"/>
    <property type="match status" value="1"/>
</dbReference>
<reference evidence="4 5" key="1">
    <citation type="submission" date="2018-10" db="EMBL/GenBank/DDBJ databases">
        <title>Draft genome sequence of Bacillus salarius IM0101, isolated from a hypersaline soil in Inner Mongolia, China.</title>
        <authorList>
            <person name="Yamprayoonswat W."/>
            <person name="Boonvisut S."/>
            <person name="Jumpathong W."/>
            <person name="Sittihan S."/>
            <person name="Ruangsuj P."/>
            <person name="Wanthongcharoen S."/>
            <person name="Thongpramul N."/>
            <person name="Pimmason S."/>
            <person name="Yu B."/>
            <person name="Yasawong M."/>
        </authorList>
    </citation>
    <scope>NUCLEOTIDE SEQUENCE [LARGE SCALE GENOMIC DNA]</scope>
    <source>
        <strain evidence="4 5">IM0101</strain>
    </source>
</reference>
<accession>A0A428N5T0</accession>
<keyword evidence="4" id="KW-0378">Hydrolase</keyword>
<dbReference type="OrthoDB" id="9763310at2"/>
<dbReference type="InterPro" id="IPR027417">
    <property type="entry name" value="P-loop_NTPase"/>
</dbReference>
<keyword evidence="4" id="KW-0547">Nucleotide-binding</keyword>
<dbReference type="GO" id="GO:0005737">
    <property type="term" value="C:cytoplasm"/>
    <property type="evidence" value="ECO:0007669"/>
    <property type="project" value="TreeGrafter"/>
</dbReference>
<dbReference type="PANTHER" id="PTHR13710:SF84">
    <property type="entry name" value="ATP-DEPENDENT DNA HELICASE RECS-RELATED"/>
    <property type="match status" value="1"/>
</dbReference>
<dbReference type="GO" id="GO:0006310">
    <property type="term" value="P:DNA recombination"/>
    <property type="evidence" value="ECO:0007669"/>
    <property type="project" value="TreeGrafter"/>
</dbReference>
<dbReference type="Proteomes" id="UP000275076">
    <property type="component" value="Unassembled WGS sequence"/>
</dbReference>
<evidence type="ECO:0000259" key="3">
    <source>
        <dbReference type="PROSITE" id="PS51194"/>
    </source>
</evidence>
<keyword evidence="4" id="KW-0347">Helicase</keyword>
<dbReference type="PANTHER" id="PTHR13710">
    <property type="entry name" value="DNA HELICASE RECQ FAMILY MEMBER"/>
    <property type="match status" value="1"/>
</dbReference>
<feature type="domain" description="Helicase C-terminal" evidence="3">
    <location>
        <begin position="1"/>
        <end position="132"/>
    </location>
</feature>
<evidence type="ECO:0000256" key="1">
    <source>
        <dbReference type="ARBA" id="ARBA00044535"/>
    </source>
</evidence>
<sequence length="266" mass="31285">MVYVGSRKKAEELAEAIKNEMPFAASAYHGGMAKEDRHLIQQQFLLDEVQIICCTNAFGMGINKPNIRFVIHFDYPKDIESYVQEMGRAGRDGQRSTSILLYTEIDYIFPRKMIEWEFPTEEEVQYICEVLRTDDSDDVTRKRVESYGFEDVHARFISHYWGEWRNKAEARSQEEYINMVIKRRKGWKFNKLIQMEEWISNYNNCRRETLLETFGETLQSSVKQCCDVCGITEPLEDVDEAGDAAFPMMSWQDRLYALFQQQTHKG</sequence>
<evidence type="ECO:0000256" key="2">
    <source>
        <dbReference type="ARBA" id="ARBA00044550"/>
    </source>
</evidence>
<keyword evidence="5" id="KW-1185">Reference proteome</keyword>
<dbReference type="EMBL" id="RBVX01000006">
    <property type="protein sequence ID" value="RSL33853.1"/>
    <property type="molecule type" value="Genomic_DNA"/>
</dbReference>
<dbReference type="GO" id="GO:0043590">
    <property type="term" value="C:bacterial nucleoid"/>
    <property type="evidence" value="ECO:0007669"/>
    <property type="project" value="TreeGrafter"/>
</dbReference>
<evidence type="ECO:0000313" key="4">
    <source>
        <dbReference type="EMBL" id="RSL33853.1"/>
    </source>
</evidence>
<comment type="caution">
    <text evidence="4">The sequence shown here is derived from an EMBL/GenBank/DDBJ whole genome shotgun (WGS) entry which is preliminary data.</text>
</comment>
<dbReference type="InterPro" id="IPR001650">
    <property type="entry name" value="Helicase_C-like"/>
</dbReference>
<protein>
    <recommendedName>
        <fullName evidence="1">ATP-dependent DNA helicase RecQ</fullName>
    </recommendedName>
    <alternativeName>
        <fullName evidence="2">DNA 3'-5' helicase RecQ</fullName>
    </alternativeName>
</protein>
<dbReference type="PROSITE" id="PS51194">
    <property type="entry name" value="HELICASE_CTER"/>
    <property type="match status" value="1"/>
</dbReference>
<dbReference type="Gene3D" id="3.40.50.300">
    <property type="entry name" value="P-loop containing nucleotide triphosphate hydrolases"/>
    <property type="match status" value="1"/>
</dbReference>
<dbReference type="GO" id="GO:0043138">
    <property type="term" value="F:3'-5' DNA helicase activity"/>
    <property type="evidence" value="ECO:0007669"/>
    <property type="project" value="TreeGrafter"/>
</dbReference>
<dbReference type="GO" id="GO:0006281">
    <property type="term" value="P:DNA repair"/>
    <property type="evidence" value="ECO:0007669"/>
    <property type="project" value="TreeGrafter"/>
</dbReference>
<dbReference type="InterPro" id="IPR032284">
    <property type="entry name" value="RecQ_Zn-bd"/>
</dbReference>
<dbReference type="GO" id="GO:0009378">
    <property type="term" value="F:four-way junction helicase activity"/>
    <property type="evidence" value="ECO:0007669"/>
    <property type="project" value="TreeGrafter"/>
</dbReference>
<name>A0A428N5T0_9BACI</name>
<proteinExistence type="predicted"/>
<dbReference type="Pfam" id="PF00271">
    <property type="entry name" value="Helicase_C"/>
    <property type="match status" value="1"/>
</dbReference>